<keyword evidence="12" id="KW-1185">Reference proteome</keyword>
<keyword evidence="4 6" id="KW-0863">Zinc-finger</keyword>
<evidence type="ECO:0000256" key="2">
    <source>
        <dbReference type="ARBA" id="ARBA00022723"/>
    </source>
</evidence>
<keyword evidence="2" id="KW-0479">Metal-binding</keyword>
<organism evidence="11 12">
    <name type="scientific">Chloropicon roscoffensis</name>
    <dbReference type="NCBI Taxonomy" id="1461544"/>
    <lineage>
        <taxon>Eukaryota</taxon>
        <taxon>Viridiplantae</taxon>
        <taxon>Chlorophyta</taxon>
        <taxon>Chloropicophyceae</taxon>
        <taxon>Chloropicales</taxon>
        <taxon>Chloropicaceae</taxon>
        <taxon>Chloropicon</taxon>
    </lineage>
</organism>
<feature type="repeat" description="WD" evidence="7">
    <location>
        <begin position="349"/>
        <end position="381"/>
    </location>
</feature>
<dbReference type="InterPro" id="IPR013083">
    <property type="entry name" value="Znf_RING/FYVE/PHD"/>
</dbReference>
<sequence>MQCKICFEEPRATRVTRCGHVFCAECLGIWVREHPVKPSCPVCRKEVDPSTVVEVFDDRAGSGSGASSPGLDGGDLSAAGVEDYLRKLTTRYSRMERENAVLRARVAELSSEVNLLSALRRTPPVPPHEDDSKENEPPRPPVGVDTGSAKARSLSPLRAERIYRSHRGPVHGIDVSPDGRLVATASWDRTCKVHRVSEHEEREGGRAGEMKKHAAGQVGGVSLEHEHGIYAVAFSPLSVDRRPILATASGNSCFLWDASNGARRLRAFEHECDVNGLAFSSDGKTLVSARADHSASHWDLETGARLLTFEGHQGECYGVCLAKSLVLTCSFDRTVRVYDLRSAELVSCLQGHEKEVIGLDCSDRAIATGSDDGTCRVWDLRKPYKQICTLHHDGEVKRVKFGRADSKLATCSGAGPGRGLVRIYDTASLHCVGVAAGHQETVFDVAWGVDGHIFTASHDATWRSWREA</sequence>
<keyword evidence="5" id="KW-0862">Zinc</keyword>
<dbReference type="PROSITE" id="PS50089">
    <property type="entry name" value="ZF_RING_2"/>
    <property type="match status" value="1"/>
</dbReference>
<feature type="repeat" description="WD" evidence="7">
    <location>
        <begin position="309"/>
        <end position="348"/>
    </location>
</feature>
<evidence type="ECO:0000256" key="8">
    <source>
        <dbReference type="SAM" id="Coils"/>
    </source>
</evidence>
<keyword evidence="3" id="KW-0677">Repeat</keyword>
<evidence type="ECO:0000313" key="11">
    <source>
        <dbReference type="EMBL" id="WZN62942.1"/>
    </source>
</evidence>
<evidence type="ECO:0000313" key="12">
    <source>
        <dbReference type="Proteomes" id="UP001472866"/>
    </source>
</evidence>
<dbReference type="PROSITE" id="PS50294">
    <property type="entry name" value="WD_REPEATS_REGION"/>
    <property type="match status" value="3"/>
</dbReference>
<protein>
    <submittedName>
        <fullName evidence="11">Dynein assembly factor</fullName>
    </submittedName>
</protein>
<dbReference type="PROSITE" id="PS00518">
    <property type="entry name" value="ZF_RING_1"/>
    <property type="match status" value="1"/>
</dbReference>
<dbReference type="AlphaFoldDB" id="A0AAX4PAB5"/>
<evidence type="ECO:0000256" key="5">
    <source>
        <dbReference type="ARBA" id="ARBA00022833"/>
    </source>
</evidence>
<dbReference type="PANTHER" id="PTHR19848">
    <property type="entry name" value="WD40 REPEAT PROTEIN"/>
    <property type="match status" value="1"/>
</dbReference>
<evidence type="ECO:0000256" key="4">
    <source>
        <dbReference type="ARBA" id="ARBA00022771"/>
    </source>
</evidence>
<keyword evidence="1 7" id="KW-0853">WD repeat</keyword>
<dbReference type="Proteomes" id="UP001472866">
    <property type="component" value="Chromosome 06"/>
</dbReference>
<feature type="repeat" description="WD" evidence="7">
    <location>
        <begin position="163"/>
        <end position="193"/>
    </location>
</feature>
<dbReference type="EMBL" id="CP151506">
    <property type="protein sequence ID" value="WZN62942.1"/>
    <property type="molecule type" value="Genomic_DNA"/>
</dbReference>
<keyword evidence="8" id="KW-0175">Coiled coil</keyword>
<dbReference type="Pfam" id="PF13920">
    <property type="entry name" value="zf-C3HC4_3"/>
    <property type="match status" value="1"/>
</dbReference>
<dbReference type="InterPro" id="IPR036322">
    <property type="entry name" value="WD40_repeat_dom_sf"/>
</dbReference>
<dbReference type="InterPro" id="IPR001841">
    <property type="entry name" value="Znf_RING"/>
</dbReference>
<dbReference type="InterPro" id="IPR015943">
    <property type="entry name" value="WD40/YVTN_repeat-like_dom_sf"/>
</dbReference>
<dbReference type="SUPFAM" id="SSF50978">
    <property type="entry name" value="WD40 repeat-like"/>
    <property type="match status" value="1"/>
</dbReference>
<dbReference type="SMART" id="SM00320">
    <property type="entry name" value="WD40"/>
    <property type="match status" value="7"/>
</dbReference>
<dbReference type="SUPFAM" id="SSF57850">
    <property type="entry name" value="RING/U-box"/>
    <property type="match status" value="1"/>
</dbReference>
<dbReference type="CDD" id="cd00200">
    <property type="entry name" value="WD40"/>
    <property type="match status" value="1"/>
</dbReference>
<dbReference type="PROSITE" id="PS50082">
    <property type="entry name" value="WD_REPEATS_2"/>
    <property type="match status" value="4"/>
</dbReference>
<dbReference type="Gene3D" id="3.30.40.10">
    <property type="entry name" value="Zinc/RING finger domain, C3HC4 (zinc finger)"/>
    <property type="match status" value="1"/>
</dbReference>
<feature type="coiled-coil region" evidence="8">
    <location>
        <begin position="85"/>
        <end position="112"/>
    </location>
</feature>
<evidence type="ECO:0000256" key="1">
    <source>
        <dbReference type="ARBA" id="ARBA00022574"/>
    </source>
</evidence>
<dbReference type="Pfam" id="PF00400">
    <property type="entry name" value="WD40"/>
    <property type="match status" value="5"/>
</dbReference>
<name>A0AAX4PAB5_9CHLO</name>
<feature type="domain" description="RING-type" evidence="10">
    <location>
        <begin position="3"/>
        <end position="44"/>
    </location>
</feature>
<evidence type="ECO:0000256" key="7">
    <source>
        <dbReference type="PROSITE-ProRule" id="PRU00221"/>
    </source>
</evidence>
<gene>
    <name evidence="11" type="ORF">HKI87_06g44870</name>
</gene>
<evidence type="ECO:0000256" key="3">
    <source>
        <dbReference type="ARBA" id="ARBA00022737"/>
    </source>
</evidence>
<dbReference type="InterPro" id="IPR017907">
    <property type="entry name" value="Znf_RING_CS"/>
</dbReference>
<evidence type="ECO:0000259" key="10">
    <source>
        <dbReference type="PROSITE" id="PS50089"/>
    </source>
</evidence>
<feature type="compositionally biased region" description="Basic and acidic residues" evidence="9">
    <location>
        <begin position="127"/>
        <end position="137"/>
    </location>
</feature>
<dbReference type="Gene3D" id="2.130.10.10">
    <property type="entry name" value="YVTN repeat-like/Quinoprotein amine dehydrogenase"/>
    <property type="match status" value="2"/>
</dbReference>
<dbReference type="InterPro" id="IPR001680">
    <property type="entry name" value="WD40_rpt"/>
</dbReference>
<evidence type="ECO:0000256" key="6">
    <source>
        <dbReference type="PROSITE-ProRule" id="PRU00175"/>
    </source>
</evidence>
<accession>A0AAX4PAB5</accession>
<dbReference type="PRINTS" id="PR00320">
    <property type="entry name" value="GPROTEINBRPT"/>
</dbReference>
<evidence type="ECO:0000256" key="9">
    <source>
        <dbReference type="SAM" id="MobiDB-lite"/>
    </source>
</evidence>
<proteinExistence type="predicted"/>
<dbReference type="PANTHER" id="PTHR19848:SF8">
    <property type="entry name" value="F-BOX AND WD REPEAT DOMAIN CONTAINING 7"/>
    <property type="match status" value="1"/>
</dbReference>
<dbReference type="InterPro" id="IPR020472">
    <property type="entry name" value="WD40_PAC1"/>
</dbReference>
<feature type="repeat" description="WD" evidence="7">
    <location>
        <begin position="267"/>
        <end position="308"/>
    </location>
</feature>
<dbReference type="PROSITE" id="PS00678">
    <property type="entry name" value="WD_REPEATS_1"/>
    <property type="match status" value="1"/>
</dbReference>
<dbReference type="SMART" id="SM00184">
    <property type="entry name" value="RING"/>
    <property type="match status" value="1"/>
</dbReference>
<dbReference type="InterPro" id="IPR019775">
    <property type="entry name" value="WD40_repeat_CS"/>
</dbReference>
<dbReference type="GO" id="GO:0008270">
    <property type="term" value="F:zinc ion binding"/>
    <property type="evidence" value="ECO:0007669"/>
    <property type="project" value="UniProtKB-KW"/>
</dbReference>
<feature type="region of interest" description="Disordered" evidence="9">
    <location>
        <begin position="118"/>
        <end position="154"/>
    </location>
</feature>
<reference evidence="11 12" key="1">
    <citation type="submission" date="2024-03" db="EMBL/GenBank/DDBJ databases">
        <title>Complete genome sequence of the green alga Chloropicon roscoffensis RCC1871.</title>
        <authorList>
            <person name="Lemieux C."/>
            <person name="Pombert J.-F."/>
            <person name="Otis C."/>
            <person name="Turmel M."/>
        </authorList>
    </citation>
    <scope>NUCLEOTIDE SEQUENCE [LARGE SCALE GENOMIC DNA]</scope>
    <source>
        <strain evidence="11 12">RCC1871</strain>
    </source>
</reference>